<dbReference type="PRINTS" id="PR00481">
    <property type="entry name" value="LAMNOPPTDASE"/>
</dbReference>
<evidence type="ECO:0000256" key="8">
    <source>
        <dbReference type="HAMAP-Rule" id="MF_00181"/>
    </source>
</evidence>
<dbReference type="Gene3D" id="3.40.220.10">
    <property type="entry name" value="Leucine Aminopeptidase, subunit E, domain 1"/>
    <property type="match status" value="1"/>
</dbReference>
<evidence type="ECO:0000313" key="12">
    <source>
        <dbReference type="Proteomes" id="UP000198802"/>
    </source>
</evidence>
<dbReference type="PROSITE" id="PS00631">
    <property type="entry name" value="CYTOSOL_AP"/>
    <property type="match status" value="1"/>
</dbReference>
<comment type="subcellular location">
    <subcellularLocation>
        <location evidence="8">Cytoplasm</location>
    </subcellularLocation>
</comment>
<comment type="cofactor">
    <cofactor evidence="8">
        <name>Mn(2+)</name>
        <dbReference type="ChEBI" id="CHEBI:29035"/>
    </cofactor>
    <text evidence="8">Binds 2 manganese ions per subunit.</text>
</comment>
<evidence type="ECO:0000256" key="7">
    <source>
        <dbReference type="ARBA" id="ARBA00049972"/>
    </source>
</evidence>
<evidence type="ECO:0000256" key="1">
    <source>
        <dbReference type="ARBA" id="ARBA00000135"/>
    </source>
</evidence>
<feature type="binding site" evidence="8">
    <location>
        <position position="366"/>
    </location>
    <ligand>
        <name>Mn(2+)</name>
        <dbReference type="ChEBI" id="CHEBI:29035"/>
        <label>2</label>
    </ligand>
</feature>
<organism evidence="11 12">
    <name type="scientific">Parafrankia irregularis</name>
    <dbReference type="NCBI Taxonomy" id="795642"/>
    <lineage>
        <taxon>Bacteria</taxon>
        <taxon>Bacillati</taxon>
        <taxon>Actinomycetota</taxon>
        <taxon>Actinomycetes</taxon>
        <taxon>Frankiales</taxon>
        <taxon>Frankiaceae</taxon>
        <taxon>Parafrankia</taxon>
    </lineage>
</organism>
<gene>
    <name evidence="8" type="primary">pepA</name>
    <name evidence="11" type="ORF">Ga0074812_12113</name>
</gene>
<feature type="active site" evidence="8">
    <location>
        <position position="378"/>
    </location>
</feature>
<keyword evidence="8" id="KW-0464">Manganese</keyword>
<dbReference type="Pfam" id="PF00883">
    <property type="entry name" value="Peptidase_M17"/>
    <property type="match status" value="1"/>
</dbReference>
<name>A0A0S4QSX9_9ACTN</name>
<keyword evidence="6 8" id="KW-0378">Hydrolase</keyword>
<dbReference type="PANTHER" id="PTHR11963">
    <property type="entry name" value="LEUCINE AMINOPEPTIDASE-RELATED"/>
    <property type="match status" value="1"/>
</dbReference>
<keyword evidence="5 8" id="KW-0645">Protease</keyword>
<feature type="binding site" evidence="8">
    <location>
        <position position="389"/>
    </location>
    <ligand>
        <name>Mn(2+)</name>
        <dbReference type="ChEBI" id="CHEBI:29035"/>
        <label>2</label>
    </ligand>
</feature>
<dbReference type="EC" id="3.4.11.10" evidence="8"/>
<feature type="binding site" evidence="8">
    <location>
        <position position="371"/>
    </location>
    <ligand>
        <name>Mn(2+)</name>
        <dbReference type="ChEBI" id="CHEBI:29035"/>
        <label>2</label>
    </ligand>
</feature>
<feature type="domain" description="Cytosol aminopeptidase" evidence="10">
    <location>
        <begin position="446"/>
        <end position="453"/>
    </location>
</feature>
<dbReference type="EC" id="3.4.11.1" evidence="8"/>
<dbReference type="GO" id="GO:0005737">
    <property type="term" value="C:cytoplasm"/>
    <property type="evidence" value="ECO:0007669"/>
    <property type="project" value="UniProtKB-SubCell"/>
</dbReference>
<accession>A0A0S4QSX9</accession>
<dbReference type="HAMAP" id="MF_00181">
    <property type="entry name" value="Cytosol_peptidase_M17"/>
    <property type="match status" value="1"/>
</dbReference>
<protein>
    <recommendedName>
        <fullName evidence="8">Probable cytosol aminopeptidase</fullName>
        <ecNumber evidence="8">3.4.11.1</ecNumber>
    </recommendedName>
    <alternativeName>
        <fullName evidence="8">Leucine aminopeptidase</fullName>
        <shortName evidence="8">LAP</shortName>
        <ecNumber evidence="8">3.4.11.10</ecNumber>
    </alternativeName>
    <alternativeName>
        <fullName evidence="8">Leucyl aminopeptidase</fullName>
    </alternativeName>
</protein>
<dbReference type="Gene3D" id="3.40.630.10">
    <property type="entry name" value="Zn peptidases"/>
    <property type="match status" value="1"/>
</dbReference>
<comment type="catalytic activity">
    <reaction evidence="2 8">
        <text>Release of an N-terminal amino acid, preferentially leucine, but not glutamic or aspartic acids.</text>
        <dbReference type="EC" id="3.4.11.10"/>
    </reaction>
</comment>
<dbReference type="EMBL" id="FAOZ01000021">
    <property type="protein sequence ID" value="CUU58637.1"/>
    <property type="molecule type" value="Genomic_DNA"/>
</dbReference>
<dbReference type="GO" id="GO:0030145">
    <property type="term" value="F:manganese ion binding"/>
    <property type="evidence" value="ECO:0007669"/>
    <property type="project" value="UniProtKB-UniRule"/>
</dbReference>
<feature type="binding site" evidence="8">
    <location>
        <position position="448"/>
    </location>
    <ligand>
        <name>Mn(2+)</name>
        <dbReference type="ChEBI" id="CHEBI:29035"/>
        <label>1</label>
    </ligand>
</feature>
<keyword evidence="8" id="KW-0479">Metal-binding</keyword>
<dbReference type="CDD" id="cd00433">
    <property type="entry name" value="Peptidase_M17"/>
    <property type="match status" value="1"/>
</dbReference>
<feature type="compositionally biased region" description="Low complexity" evidence="9">
    <location>
        <begin position="216"/>
        <end position="242"/>
    </location>
</feature>
<dbReference type="GO" id="GO:0006508">
    <property type="term" value="P:proteolysis"/>
    <property type="evidence" value="ECO:0007669"/>
    <property type="project" value="UniProtKB-KW"/>
</dbReference>
<comment type="similarity">
    <text evidence="3 8">Belongs to the peptidase M17 family.</text>
</comment>
<keyword evidence="8" id="KW-0963">Cytoplasm</keyword>
<feature type="binding site" evidence="8">
    <location>
        <position position="371"/>
    </location>
    <ligand>
        <name>Mn(2+)</name>
        <dbReference type="ChEBI" id="CHEBI:29035"/>
        <label>1</label>
    </ligand>
</feature>
<feature type="region of interest" description="Disordered" evidence="9">
    <location>
        <begin position="201"/>
        <end position="245"/>
    </location>
</feature>
<evidence type="ECO:0000256" key="6">
    <source>
        <dbReference type="ARBA" id="ARBA00022801"/>
    </source>
</evidence>
<dbReference type="InterPro" id="IPR000819">
    <property type="entry name" value="Peptidase_M17_C"/>
</dbReference>
<dbReference type="InterPro" id="IPR023042">
    <property type="entry name" value="Peptidase_M17_leu_NH2_pept"/>
</dbReference>
<dbReference type="Proteomes" id="UP000198802">
    <property type="component" value="Unassembled WGS sequence"/>
</dbReference>
<comment type="catalytic activity">
    <reaction evidence="1 8">
        <text>Release of an N-terminal amino acid, Xaa-|-Yaa-, in which Xaa is preferably Leu, but may be other amino acids including Pro although not Arg or Lys, and Yaa may be Pro. Amino acid amides and methyl esters are also readily hydrolyzed, but rates on arylamides are exceedingly low.</text>
        <dbReference type="EC" id="3.4.11.1"/>
    </reaction>
</comment>
<dbReference type="SUPFAM" id="SSF53187">
    <property type="entry name" value="Zn-dependent exopeptidases"/>
    <property type="match status" value="1"/>
</dbReference>
<feature type="binding site" evidence="8">
    <location>
        <position position="450"/>
    </location>
    <ligand>
        <name>Mn(2+)</name>
        <dbReference type="ChEBI" id="CHEBI:29035"/>
        <label>2</label>
    </ligand>
</feature>
<evidence type="ECO:0000256" key="5">
    <source>
        <dbReference type="ARBA" id="ARBA00022670"/>
    </source>
</evidence>
<feature type="binding site" evidence="8">
    <location>
        <position position="450"/>
    </location>
    <ligand>
        <name>Mn(2+)</name>
        <dbReference type="ChEBI" id="CHEBI:29035"/>
        <label>1</label>
    </ligand>
</feature>
<proteinExistence type="inferred from homology"/>
<keyword evidence="12" id="KW-1185">Reference proteome</keyword>
<dbReference type="PANTHER" id="PTHR11963:SF23">
    <property type="entry name" value="CYTOSOL AMINOPEPTIDASE"/>
    <property type="match status" value="1"/>
</dbReference>
<dbReference type="AlphaFoldDB" id="A0A0S4QSX9"/>
<dbReference type="RefSeq" id="WP_091282075.1">
    <property type="nucleotide sequence ID" value="NZ_FAOZ01000021.1"/>
</dbReference>
<evidence type="ECO:0000256" key="3">
    <source>
        <dbReference type="ARBA" id="ARBA00009528"/>
    </source>
</evidence>
<dbReference type="InterPro" id="IPR043472">
    <property type="entry name" value="Macro_dom-like"/>
</dbReference>
<evidence type="ECO:0000256" key="4">
    <source>
        <dbReference type="ARBA" id="ARBA00022438"/>
    </source>
</evidence>
<evidence type="ECO:0000313" key="11">
    <source>
        <dbReference type="EMBL" id="CUU58637.1"/>
    </source>
</evidence>
<evidence type="ECO:0000259" key="10">
    <source>
        <dbReference type="PROSITE" id="PS00631"/>
    </source>
</evidence>
<reference evidence="12" key="1">
    <citation type="submission" date="2015-11" db="EMBL/GenBank/DDBJ databases">
        <authorList>
            <person name="Varghese N."/>
        </authorList>
    </citation>
    <scope>NUCLEOTIDE SEQUENCE [LARGE SCALE GENOMIC DNA]</scope>
    <source>
        <strain evidence="12">DSM 45899</strain>
    </source>
</reference>
<sequence>MSTVAVASMADLAESRYRAPLVLVTSDDHPLLASVDQPATGREPAAEPAVAPGEVGAVGADCAVLVVVVASVDGAVVVPDRGRRACTRVGVDVDRLIENEGFRADTGGLLTVPLSRAERPWRLFLLGVGAGEVADWRSAGAVLARRAGAKGRPFVVADPDAERVYAFVEGHALASYRLADVVAGAVPGGDRAAGGSVAARVVAPSPDGPEAPGGRDQPAGQDVQPDGGQQDVPEPQPATADEAAADPRADRVLVLSLEQAGDPAVVDAVRRARVVADAVCLARDLINMPSLVKTPAWLAHQAKLVATQAGLDVAVLDRDDLVREGFGGLVAVGGGSPRPPFLVRLTYDGPPGPEGVEPGHRVLVGKGITFDSGGLSLKPSVSMASMKTDMSGAAAVLGTMAALPELAVPGKVTGLLCLAENLIGGSAMRPGDVITCWGGTTVEVLNTDAEGRLVLADGLAYATATLEPDQIVDLATLTGAITVALGRRTAGLFSSDDTLAAELAAASTAAGERVWRLPLTEEYRPAIDSPVADLANIGRAMEVNGGSITAALFLREFTGGRAWAHLDIAGTARADSDDGEISRGGTGWGVRTLIAYLAGPGSG</sequence>
<feature type="active site" evidence="8">
    <location>
        <position position="452"/>
    </location>
</feature>
<comment type="function">
    <text evidence="7 8">Presumably involved in the processing and regular turnover of intracellular proteins. Catalyzes the removal of unsubstituted N-terminal amino acids from various peptides.</text>
</comment>
<keyword evidence="4 8" id="KW-0031">Aminopeptidase</keyword>
<dbReference type="GO" id="GO:0070006">
    <property type="term" value="F:metalloaminopeptidase activity"/>
    <property type="evidence" value="ECO:0007669"/>
    <property type="project" value="InterPro"/>
</dbReference>
<evidence type="ECO:0000256" key="9">
    <source>
        <dbReference type="SAM" id="MobiDB-lite"/>
    </source>
</evidence>
<dbReference type="InterPro" id="IPR011356">
    <property type="entry name" value="Leucine_aapep/pepB"/>
</dbReference>
<evidence type="ECO:0000256" key="2">
    <source>
        <dbReference type="ARBA" id="ARBA00000967"/>
    </source>
</evidence>